<evidence type="ECO:0000256" key="2">
    <source>
        <dbReference type="ARBA" id="ARBA00022989"/>
    </source>
</evidence>
<evidence type="ECO:0000256" key="1">
    <source>
        <dbReference type="ARBA" id="ARBA00022692"/>
    </source>
</evidence>
<feature type="transmembrane region" description="Helical" evidence="4">
    <location>
        <begin position="298"/>
        <end position="320"/>
    </location>
</feature>
<feature type="transmembrane region" description="Helical" evidence="4">
    <location>
        <begin position="265"/>
        <end position="286"/>
    </location>
</feature>
<dbReference type="AlphaFoldDB" id="A0AAJ5WNN2"/>
<feature type="transmembrane region" description="Helical" evidence="4">
    <location>
        <begin position="155"/>
        <end position="171"/>
    </location>
</feature>
<dbReference type="CDD" id="cd06174">
    <property type="entry name" value="MFS"/>
    <property type="match status" value="1"/>
</dbReference>
<protein>
    <submittedName>
        <fullName evidence="5">MFS transporter</fullName>
    </submittedName>
</protein>
<dbReference type="PANTHER" id="PTHR23526">
    <property type="entry name" value="INTEGRAL MEMBRANE TRANSPORT PROTEIN-RELATED"/>
    <property type="match status" value="1"/>
</dbReference>
<evidence type="ECO:0000313" key="6">
    <source>
        <dbReference type="Proteomes" id="UP001220610"/>
    </source>
</evidence>
<evidence type="ECO:0000256" key="3">
    <source>
        <dbReference type="ARBA" id="ARBA00023136"/>
    </source>
</evidence>
<dbReference type="InterPro" id="IPR052528">
    <property type="entry name" value="Sugar_transport-like"/>
</dbReference>
<feature type="transmembrane region" description="Helical" evidence="4">
    <location>
        <begin position="86"/>
        <end position="108"/>
    </location>
</feature>
<keyword evidence="3 4" id="KW-0472">Membrane</keyword>
<feature type="transmembrane region" description="Helical" evidence="4">
    <location>
        <begin position="368"/>
        <end position="386"/>
    </location>
</feature>
<dbReference type="Gene3D" id="1.20.1250.20">
    <property type="entry name" value="MFS general substrate transporter like domains"/>
    <property type="match status" value="2"/>
</dbReference>
<feature type="transmembrane region" description="Helical" evidence="4">
    <location>
        <begin position="30"/>
        <end position="48"/>
    </location>
</feature>
<dbReference type="PANTHER" id="PTHR23526:SF2">
    <property type="entry name" value="MAJOR FACILITATOR SUPERFAMILY (MFS) PROFILE DOMAIN-CONTAINING PROTEIN"/>
    <property type="match status" value="1"/>
</dbReference>
<evidence type="ECO:0000256" key="4">
    <source>
        <dbReference type="SAM" id="Phobius"/>
    </source>
</evidence>
<dbReference type="Proteomes" id="UP001220610">
    <property type="component" value="Chromosome"/>
</dbReference>
<feature type="transmembrane region" description="Helical" evidence="4">
    <location>
        <begin position="235"/>
        <end position="253"/>
    </location>
</feature>
<dbReference type="Pfam" id="PF07690">
    <property type="entry name" value="MFS_1"/>
    <property type="match status" value="1"/>
</dbReference>
<reference evidence="5" key="1">
    <citation type="submission" date="2023-03" db="EMBL/GenBank/DDBJ databases">
        <title>Andean soil-derived lignocellulolytic bacterial consortium as a source of novel taxa and putative plastic-active enzymes.</title>
        <authorList>
            <person name="Diaz-Garcia L."/>
            <person name="Chuvochina M."/>
            <person name="Feuerriegel G."/>
            <person name="Bunk B."/>
            <person name="Sproer C."/>
            <person name="Streit W.R."/>
            <person name="Rodriguez L.M."/>
            <person name="Overmann J."/>
            <person name="Jimenez D.J."/>
        </authorList>
    </citation>
    <scope>NUCLEOTIDE SEQUENCE</scope>
    <source>
        <strain evidence="5">MAG 7</strain>
    </source>
</reference>
<keyword evidence="2 4" id="KW-1133">Transmembrane helix</keyword>
<proteinExistence type="predicted"/>
<dbReference type="InterPro" id="IPR036259">
    <property type="entry name" value="MFS_trans_sf"/>
</dbReference>
<gene>
    <name evidence="5" type="ORF">P0Y53_15745</name>
</gene>
<feature type="transmembrane region" description="Helical" evidence="4">
    <location>
        <begin position="417"/>
        <end position="438"/>
    </location>
</feature>
<dbReference type="EMBL" id="CP119311">
    <property type="protein sequence ID" value="WEK33942.1"/>
    <property type="molecule type" value="Genomic_DNA"/>
</dbReference>
<organism evidence="5 6">
    <name type="scientific">Candidatus Pseudobacter hemicellulosilyticus</name>
    <dbReference type="NCBI Taxonomy" id="3121375"/>
    <lineage>
        <taxon>Bacteria</taxon>
        <taxon>Pseudomonadati</taxon>
        <taxon>Bacteroidota</taxon>
        <taxon>Chitinophagia</taxon>
        <taxon>Chitinophagales</taxon>
        <taxon>Chitinophagaceae</taxon>
        <taxon>Pseudobacter</taxon>
    </lineage>
</organism>
<dbReference type="InterPro" id="IPR011701">
    <property type="entry name" value="MFS"/>
</dbReference>
<keyword evidence="1 4" id="KW-0812">Transmembrane</keyword>
<dbReference type="GO" id="GO:0022857">
    <property type="term" value="F:transmembrane transporter activity"/>
    <property type="evidence" value="ECO:0007669"/>
    <property type="project" value="InterPro"/>
</dbReference>
<feature type="transmembrane region" description="Helical" evidence="4">
    <location>
        <begin position="114"/>
        <end position="135"/>
    </location>
</feature>
<accession>A0AAJ5WNN2</accession>
<name>A0AAJ5WNN2_9BACT</name>
<dbReference type="SUPFAM" id="SSF103473">
    <property type="entry name" value="MFS general substrate transporter"/>
    <property type="match status" value="1"/>
</dbReference>
<sequence>MNWRPKEVLTEEEIHHGLKQVIKDGLTSEVMTTLTGGAFLVAFALLLGASNLQIGLLASLPTMVNVFQLVSIWLVRRYNNRRAVSVICSVLARLPLLVIGAMPLFFGMSTIQPVIYFLFFFYLFGSIAGPSWNAWMKDLVPESQMGTFFARRSSFMQITNVILSFALAIFIDYIRKSYPQYEMAVYAGMFIIAGISGLTGALVLSRTPEPQSYLTRENLFRLLVKPLRDGNFRRLLIFNSAWVFAFNIATPFFNVFMMKTLGLSLPYIIGLTIISQLFSILTIRMWGRFSDRYSNKTILAICTPLYMLVLIGWCFVGIYSRFWANLALLSVIHMASGIATAGINLSLTNIGLKLAPRNESIVYLSAKNIITAVFSSLAPLLGGYLADYFTERSLVINAEWAGPKVTKVLHLVSLHEWNFLFLIGAFLAFLSIELLVAVKETGEVEKDEVIKVMRSSIRNNLKDYFIIGQLISIQEHLWSMVRRPWMALKEPAEEKRE</sequence>
<evidence type="ECO:0000313" key="5">
    <source>
        <dbReference type="EMBL" id="WEK33942.1"/>
    </source>
</evidence>
<feature type="transmembrane region" description="Helical" evidence="4">
    <location>
        <begin position="54"/>
        <end position="74"/>
    </location>
</feature>
<feature type="transmembrane region" description="Helical" evidence="4">
    <location>
        <begin position="183"/>
        <end position="204"/>
    </location>
</feature>
<feature type="transmembrane region" description="Helical" evidence="4">
    <location>
        <begin position="326"/>
        <end position="347"/>
    </location>
</feature>